<dbReference type="SUPFAM" id="SSF48452">
    <property type="entry name" value="TPR-like"/>
    <property type="match status" value="1"/>
</dbReference>
<feature type="domain" description="Histidine kinase" evidence="11">
    <location>
        <begin position="464"/>
        <end position="652"/>
    </location>
</feature>
<comment type="catalytic activity">
    <reaction evidence="1">
        <text>ATP + protein L-histidine = ADP + protein N-phospho-L-histidine.</text>
        <dbReference type="EC" id="2.7.13.3"/>
    </reaction>
</comment>
<keyword evidence="3" id="KW-0597">Phosphoprotein</keyword>
<dbReference type="Pfam" id="PF02518">
    <property type="entry name" value="HATPase_c"/>
    <property type="match status" value="1"/>
</dbReference>
<dbReference type="Gene3D" id="3.30.565.10">
    <property type="entry name" value="Histidine kinase-like ATPase, C-terminal domain"/>
    <property type="match status" value="1"/>
</dbReference>
<feature type="transmembrane region" description="Helical" evidence="10">
    <location>
        <begin position="398"/>
        <end position="418"/>
    </location>
</feature>
<dbReference type="GO" id="GO:0016020">
    <property type="term" value="C:membrane"/>
    <property type="evidence" value="ECO:0007669"/>
    <property type="project" value="InterPro"/>
</dbReference>
<keyword evidence="9" id="KW-0175">Coiled coil</keyword>
<keyword evidence="13" id="KW-1185">Reference proteome</keyword>
<evidence type="ECO:0000256" key="6">
    <source>
        <dbReference type="ARBA" id="ARBA00022777"/>
    </source>
</evidence>
<dbReference type="InterPro" id="IPR011712">
    <property type="entry name" value="Sig_transdc_His_kin_sub3_dim/P"/>
</dbReference>
<dbReference type="PANTHER" id="PTHR24421:SF10">
    <property type="entry name" value="NITRATE_NITRITE SENSOR PROTEIN NARQ"/>
    <property type="match status" value="1"/>
</dbReference>
<dbReference type="CDD" id="cd16917">
    <property type="entry name" value="HATPase_UhpB-NarQ-NarX-like"/>
    <property type="match status" value="1"/>
</dbReference>
<dbReference type="RefSeq" id="WP_074537048.1">
    <property type="nucleotide sequence ID" value="NZ_FNBD01000001.1"/>
</dbReference>
<protein>
    <recommendedName>
        <fullName evidence="2">histidine kinase</fullName>
        <ecNumber evidence="2">2.7.13.3</ecNumber>
    </recommendedName>
</protein>
<dbReference type="InterPro" id="IPR050482">
    <property type="entry name" value="Sensor_HK_TwoCompSys"/>
</dbReference>
<feature type="coiled-coil region" evidence="9">
    <location>
        <begin position="352"/>
        <end position="379"/>
    </location>
</feature>
<evidence type="ECO:0000313" key="12">
    <source>
        <dbReference type="EMBL" id="SDE40952.1"/>
    </source>
</evidence>
<proteinExistence type="predicted"/>
<dbReference type="Pfam" id="PF13181">
    <property type="entry name" value="TPR_8"/>
    <property type="match status" value="1"/>
</dbReference>
<dbReference type="AlphaFoldDB" id="A0A1G7CNP1"/>
<evidence type="ECO:0000256" key="3">
    <source>
        <dbReference type="ARBA" id="ARBA00022553"/>
    </source>
</evidence>
<dbReference type="EMBL" id="FNBD01000001">
    <property type="protein sequence ID" value="SDE40952.1"/>
    <property type="molecule type" value="Genomic_DNA"/>
</dbReference>
<evidence type="ECO:0000256" key="4">
    <source>
        <dbReference type="ARBA" id="ARBA00022679"/>
    </source>
</evidence>
<dbReference type="PROSITE" id="PS50109">
    <property type="entry name" value="HIS_KIN"/>
    <property type="match status" value="1"/>
</dbReference>
<evidence type="ECO:0000256" key="9">
    <source>
        <dbReference type="SAM" id="Coils"/>
    </source>
</evidence>
<keyword evidence="7" id="KW-0067">ATP-binding</keyword>
<gene>
    <name evidence="12" type="ORF">SAMN04487992_10149</name>
</gene>
<evidence type="ECO:0000256" key="5">
    <source>
        <dbReference type="ARBA" id="ARBA00022741"/>
    </source>
</evidence>
<dbReference type="eggNOG" id="COG0457">
    <property type="taxonomic scope" value="Bacteria"/>
</dbReference>
<keyword evidence="6 12" id="KW-0418">Kinase</keyword>
<evidence type="ECO:0000313" key="13">
    <source>
        <dbReference type="Proteomes" id="UP000182114"/>
    </source>
</evidence>
<dbReference type="Gene3D" id="1.25.40.10">
    <property type="entry name" value="Tetratricopeptide repeat domain"/>
    <property type="match status" value="2"/>
</dbReference>
<dbReference type="EC" id="2.7.13.3" evidence="2"/>
<dbReference type="SUPFAM" id="SSF55874">
    <property type="entry name" value="ATPase domain of HSP90 chaperone/DNA topoisomerase II/histidine kinase"/>
    <property type="match status" value="1"/>
</dbReference>
<keyword evidence="10" id="KW-0812">Transmembrane</keyword>
<evidence type="ECO:0000256" key="1">
    <source>
        <dbReference type="ARBA" id="ARBA00000085"/>
    </source>
</evidence>
<dbReference type="eggNOG" id="COG4585">
    <property type="taxonomic scope" value="Bacteria"/>
</dbReference>
<keyword evidence="10" id="KW-1133">Transmembrane helix</keyword>
<evidence type="ECO:0000259" key="11">
    <source>
        <dbReference type="PROSITE" id="PS50109"/>
    </source>
</evidence>
<evidence type="ECO:0000256" key="10">
    <source>
        <dbReference type="SAM" id="Phobius"/>
    </source>
</evidence>
<dbReference type="PANTHER" id="PTHR24421">
    <property type="entry name" value="NITRATE/NITRITE SENSOR PROTEIN NARX-RELATED"/>
    <property type="match status" value="1"/>
</dbReference>
<dbReference type="SMART" id="SM00387">
    <property type="entry name" value="HATPase_c"/>
    <property type="match status" value="1"/>
</dbReference>
<keyword evidence="5" id="KW-0547">Nucleotide-binding</keyword>
<name>A0A1G7CNP1_9FLAO</name>
<dbReference type="Pfam" id="PF07730">
    <property type="entry name" value="HisKA_3"/>
    <property type="match status" value="1"/>
</dbReference>
<dbReference type="InterPro" id="IPR019734">
    <property type="entry name" value="TPR_rpt"/>
</dbReference>
<sequence>MHLQNFSYTQKTYLLFIYVYFLFSAIGLSQGKEKDSSNTAPMVYFGWSQRTTPKSLEPYYKELKTAEYGVQRFSIIDQLLEYHIRKTNTDSVVHYANLYLKEVNNWSQTEKIKKRYSSKANYYLGKGNLMNGLYDNAIKWFLEGLKEAEETNFTEFKYKHKLGLSKSYISQGNTDKAIGILEKSLSEFAPEHPSLKTQNYILLGKAYRFNENYEQANVYCNEAVKLSKSLDDEEVLLTIRLEIAKLKEAQGDFDGAFPEYEKTRNEAKEKGFDAIYFEGSLLVARLYYKQGFYDIAVLGLTTAYINAIDSDNLQFQRESLILQSRSFQQQGDFENAYASMTQLFRVINEINTKQQQAIIKELEVQYETLEKEKEINSLEEDKLLKEAQLSRQKTIKNAFLIGFLIILIPIIALLFVYYQKLQTQSELSKKQEEINTQKVKSLIQEQELNLIKASIEGQDEERKRIAQELHDSIGGNLAGIKLQLSSLAKGSEALKTINNQIDETYQLVRDISHTLIPKKFQQNAFTDLVQQFANSISKTNAVQVAFYPHPKETINNIDEKIQVELFKILQELMTNTLKHAKAKNVDIHLNLIGDELSLLFEDNGIGFNTLEKETGIGLKNITSRIQKLKGTLHIDSSENRGTVIAIEIPDLKKTVHEL</sequence>
<keyword evidence="4" id="KW-0808">Transferase</keyword>
<dbReference type="InterPro" id="IPR005467">
    <property type="entry name" value="His_kinase_dom"/>
</dbReference>
<dbReference type="InterPro" id="IPR003594">
    <property type="entry name" value="HATPase_dom"/>
</dbReference>
<keyword evidence="8" id="KW-0902">Two-component regulatory system</keyword>
<keyword evidence="10" id="KW-0472">Membrane</keyword>
<feature type="transmembrane region" description="Helical" evidence="10">
    <location>
        <begin position="12"/>
        <end position="29"/>
    </location>
</feature>
<organism evidence="12 13">
    <name type="scientific">Cellulophaga baltica</name>
    <dbReference type="NCBI Taxonomy" id="76594"/>
    <lineage>
        <taxon>Bacteria</taxon>
        <taxon>Pseudomonadati</taxon>
        <taxon>Bacteroidota</taxon>
        <taxon>Flavobacteriia</taxon>
        <taxon>Flavobacteriales</taxon>
        <taxon>Flavobacteriaceae</taxon>
        <taxon>Cellulophaga</taxon>
    </lineage>
</organism>
<reference evidence="13" key="1">
    <citation type="submission" date="2016-10" db="EMBL/GenBank/DDBJ databases">
        <authorList>
            <person name="Varghese N."/>
            <person name="Submissions S."/>
        </authorList>
    </citation>
    <scope>NUCLEOTIDE SEQUENCE [LARGE SCALE GENOMIC DNA]</scope>
    <source>
        <strain evidence="13">DSM 24729</strain>
    </source>
</reference>
<evidence type="ECO:0000256" key="8">
    <source>
        <dbReference type="ARBA" id="ARBA00023012"/>
    </source>
</evidence>
<dbReference type="Gene3D" id="1.20.5.1930">
    <property type="match status" value="1"/>
</dbReference>
<dbReference type="GO" id="GO:0005524">
    <property type="term" value="F:ATP binding"/>
    <property type="evidence" value="ECO:0007669"/>
    <property type="project" value="UniProtKB-KW"/>
</dbReference>
<dbReference type="InterPro" id="IPR011990">
    <property type="entry name" value="TPR-like_helical_dom_sf"/>
</dbReference>
<dbReference type="InterPro" id="IPR036890">
    <property type="entry name" value="HATPase_C_sf"/>
</dbReference>
<dbReference type="Proteomes" id="UP000182114">
    <property type="component" value="Unassembled WGS sequence"/>
</dbReference>
<dbReference type="GO" id="GO:0046983">
    <property type="term" value="F:protein dimerization activity"/>
    <property type="evidence" value="ECO:0007669"/>
    <property type="project" value="InterPro"/>
</dbReference>
<dbReference type="GO" id="GO:0000155">
    <property type="term" value="F:phosphorelay sensor kinase activity"/>
    <property type="evidence" value="ECO:0007669"/>
    <property type="project" value="InterPro"/>
</dbReference>
<accession>A0A1G7CNP1</accession>
<evidence type="ECO:0000256" key="2">
    <source>
        <dbReference type="ARBA" id="ARBA00012438"/>
    </source>
</evidence>
<evidence type="ECO:0000256" key="7">
    <source>
        <dbReference type="ARBA" id="ARBA00022840"/>
    </source>
</evidence>